<dbReference type="GO" id="GO:0016747">
    <property type="term" value="F:acyltransferase activity, transferring groups other than amino-acyl groups"/>
    <property type="evidence" value="ECO:0007669"/>
    <property type="project" value="InterPro"/>
</dbReference>
<evidence type="ECO:0000313" key="4">
    <source>
        <dbReference type="EMBL" id="SPH17462.1"/>
    </source>
</evidence>
<evidence type="ECO:0000259" key="3">
    <source>
        <dbReference type="PROSITE" id="PS51186"/>
    </source>
</evidence>
<dbReference type="PANTHER" id="PTHR43877:SF2">
    <property type="entry name" value="AMINOALKYLPHOSPHONATE N-ACETYLTRANSFERASE-RELATED"/>
    <property type="match status" value="1"/>
</dbReference>
<feature type="domain" description="N-acetyltransferase" evidence="3">
    <location>
        <begin position="16"/>
        <end position="164"/>
    </location>
</feature>
<keyword evidence="5" id="KW-1185">Reference proteome</keyword>
<name>A0A2R8B4D7_9RHOB</name>
<organism evidence="4 5">
    <name type="scientific">Albidovulum aquaemixtae</name>
    <dbReference type="NCBI Taxonomy" id="1542388"/>
    <lineage>
        <taxon>Bacteria</taxon>
        <taxon>Pseudomonadati</taxon>
        <taxon>Pseudomonadota</taxon>
        <taxon>Alphaproteobacteria</taxon>
        <taxon>Rhodobacterales</taxon>
        <taxon>Paracoccaceae</taxon>
        <taxon>Albidovulum</taxon>
    </lineage>
</organism>
<keyword evidence="1 4" id="KW-0808">Transferase</keyword>
<accession>A0A2R8B4D7</accession>
<keyword evidence="2 4" id="KW-0012">Acyltransferase</keyword>
<evidence type="ECO:0000256" key="2">
    <source>
        <dbReference type="ARBA" id="ARBA00023315"/>
    </source>
</evidence>
<dbReference type="Proteomes" id="UP000244924">
    <property type="component" value="Unassembled WGS sequence"/>
</dbReference>
<dbReference type="InterPro" id="IPR050832">
    <property type="entry name" value="Bact_Acetyltransf"/>
</dbReference>
<dbReference type="PROSITE" id="PS51186">
    <property type="entry name" value="GNAT"/>
    <property type="match status" value="1"/>
</dbReference>
<dbReference type="SUPFAM" id="SSF55729">
    <property type="entry name" value="Acyl-CoA N-acyltransferases (Nat)"/>
    <property type="match status" value="1"/>
</dbReference>
<dbReference type="Pfam" id="PF00583">
    <property type="entry name" value="Acetyltransf_1"/>
    <property type="match status" value="1"/>
</dbReference>
<dbReference type="EC" id="2.3.1.-" evidence="4"/>
<dbReference type="AlphaFoldDB" id="A0A2R8B4D7"/>
<reference evidence="4 5" key="1">
    <citation type="submission" date="2018-03" db="EMBL/GenBank/DDBJ databases">
        <authorList>
            <person name="Keele B.F."/>
        </authorList>
    </citation>
    <scope>NUCLEOTIDE SEQUENCE [LARGE SCALE GENOMIC DNA]</scope>
    <source>
        <strain evidence="4 5">CECT 8626</strain>
    </source>
</reference>
<evidence type="ECO:0000313" key="5">
    <source>
        <dbReference type="Proteomes" id="UP000244924"/>
    </source>
</evidence>
<dbReference type="InterPro" id="IPR000182">
    <property type="entry name" value="GNAT_dom"/>
</dbReference>
<evidence type="ECO:0000256" key="1">
    <source>
        <dbReference type="ARBA" id="ARBA00022679"/>
    </source>
</evidence>
<sequence length="164" mass="18221">MVGNEESEGIILMGEPRYRRATAADQRAIVAMLSDDVLGASRENALPAVDDCYQDAFAEIDADPNQFLCVVENEQQIVGTLHLTFIPGFSRNGTKRGQIEAVRIASDRRGGKLGEAMFAWAISECRARRGSFAQLTTDKARPDAHRFYDRLGFEPTHIGYKLKI</sequence>
<dbReference type="EMBL" id="OMOQ01000001">
    <property type="protein sequence ID" value="SPH17462.1"/>
    <property type="molecule type" value="Genomic_DNA"/>
</dbReference>
<dbReference type="Gene3D" id="3.40.630.30">
    <property type="match status" value="1"/>
</dbReference>
<dbReference type="InterPro" id="IPR016181">
    <property type="entry name" value="Acyl_CoA_acyltransferase"/>
</dbReference>
<protein>
    <submittedName>
        <fullName evidence="4">Aminoalkylphosphonate N-acetyltransferase</fullName>
        <ecNumber evidence="4">2.3.1.-</ecNumber>
    </submittedName>
</protein>
<gene>
    <name evidence="4" type="primary">phnO_1</name>
    <name evidence="4" type="ORF">DEA8626_00985</name>
</gene>
<dbReference type="PANTHER" id="PTHR43877">
    <property type="entry name" value="AMINOALKYLPHOSPHONATE N-ACETYLTRANSFERASE-RELATED-RELATED"/>
    <property type="match status" value="1"/>
</dbReference>
<proteinExistence type="predicted"/>